<name>A0A9P8EJU4_AURME</name>
<dbReference type="InterPro" id="IPR053169">
    <property type="entry name" value="MUG_Protein"/>
</dbReference>
<dbReference type="Gene3D" id="1.50.10.20">
    <property type="match status" value="1"/>
</dbReference>
<evidence type="ECO:0000313" key="2">
    <source>
        <dbReference type="Proteomes" id="UP000779574"/>
    </source>
</evidence>
<dbReference type="GO" id="GO:0016798">
    <property type="term" value="F:hydrolase activity, acting on glycosyl bonds"/>
    <property type="evidence" value="ECO:0007669"/>
    <property type="project" value="UniProtKB-KW"/>
</dbReference>
<dbReference type="SUPFAM" id="SSF48208">
    <property type="entry name" value="Six-hairpin glycosidases"/>
    <property type="match status" value="1"/>
</dbReference>
<dbReference type="PANTHER" id="PTHR47791">
    <property type="entry name" value="MEIOTICALLY UP-REGULATED GENE 191 PROTEIN"/>
    <property type="match status" value="1"/>
</dbReference>
<keyword evidence="1" id="KW-0326">Glycosidase</keyword>
<accession>A0A9P8EJU4</accession>
<dbReference type="OrthoDB" id="4104179at2759"/>
<comment type="caution">
    <text evidence="1">The sequence shown here is derived from an EMBL/GenBank/DDBJ whole genome shotgun (WGS) entry which is preliminary data.</text>
</comment>
<proteinExistence type="predicted"/>
<feature type="non-terminal residue" evidence="1">
    <location>
        <position position="492"/>
    </location>
</feature>
<dbReference type="AlphaFoldDB" id="A0A9P8EJU4"/>
<organism evidence="1 2">
    <name type="scientific">Aureobasidium melanogenum</name>
    <name type="common">Aureobasidium pullulans var. melanogenum</name>
    <dbReference type="NCBI Taxonomy" id="46634"/>
    <lineage>
        <taxon>Eukaryota</taxon>
        <taxon>Fungi</taxon>
        <taxon>Dikarya</taxon>
        <taxon>Ascomycota</taxon>
        <taxon>Pezizomycotina</taxon>
        <taxon>Dothideomycetes</taxon>
        <taxon>Dothideomycetidae</taxon>
        <taxon>Dothideales</taxon>
        <taxon>Saccotheciaceae</taxon>
        <taxon>Aureobasidium</taxon>
    </lineage>
</organism>
<dbReference type="InterPro" id="IPR008928">
    <property type="entry name" value="6-hairpin_glycosidase_sf"/>
</dbReference>
<dbReference type="PANTHER" id="PTHR47791:SF2">
    <property type="entry name" value="ENDO MANNANASE, GH76 FAMILY (EUROFUNG)"/>
    <property type="match status" value="1"/>
</dbReference>
<evidence type="ECO:0000313" key="1">
    <source>
        <dbReference type="EMBL" id="KAG9692717.1"/>
    </source>
</evidence>
<sequence length="492" mass="54951">MIDALDVMQSHYFELWIGTWPSAIDWTGAVTNTALSSTLGTIARASSETGDDHYSRTINRYFSHNAAYYFGEDAFSIRNEAYDDILWTTLEWLENIKTIECRNSTEPSWHGVQFIPGFSHRARLFWDLASKGWDNDLCGGGMIWNPRLLPYKNTITNQLFISASVAMYLSSPGDFIDFPFLASDSQNFGSMPGRPHDPKYLKAAIEGYSWLKKSNMTNEYGLYVDGYHIKGYSQNGSIGTGKCDDRNEMVYTYNQGVILSGLRGLWEATGNTSYLHDGHTLIRDVMASTGWSWSGEPHSPIEEFSSWAGLGQHGILEELCDRSGSCSQDSQTFKGIFFQHLTQFCEALPLKPKVPGKTHAANELLKEKHSNFCRTVGLWAAHNAEAALSTRNGSGLFGMWWGYRYAAEDYPQSLPAHAVDYRNDASILTTSEWTPLEKLHSGHDRGIQAAAESNEGVTTTDVNDRGRGRTVETQQGGLAVLRSSWELLNSGR</sequence>
<dbReference type="Pfam" id="PF03663">
    <property type="entry name" value="Glyco_hydro_76"/>
    <property type="match status" value="2"/>
</dbReference>
<dbReference type="InterPro" id="IPR005198">
    <property type="entry name" value="Glyco_hydro_76"/>
</dbReference>
<protein>
    <submittedName>
        <fullName evidence="1">Six-hairpin glycosidase</fullName>
    </submittedName>
</protein>
<gene>
    <name evidence="1" type="ORF">KCU76_g6501</name>
</gene>
<reference evidence="1" key="1">
    <citation type="journal article" date="2021" name="J Fungi (Basel)">
        <title>Virulence traits and population genomics of the black yeast Aureobasidium melanogenum.</title>
        <authorList>
            <person name="Cernosa A."/>
            <person name="Sun X."/>
            <person name="Gostincar C."/>
            <person name="Fang C."/>
            <person name="Gunde-Cimerman N."/>
            <person name="Song Z."/>
        </authorList>
    </citation>
    <scope>NUCLEOTIDE SEQUENCE</scope>
    <source>
        <strain evidence="1">EXF-9911</strain>
    </source>
</reference>
<reference evidence="1" key="2">
    <citation type="submission" date="2021-08" db="EMBL/GenBank/DDBJ databases">
        <authorList>
            <person name="Gostincar C."/>
            <person name="Sun X."/>
            <person name="Song Z."/>
            <person name="Gunde-Cimerman N."/>
        </authorList>
    </citation>
    <scope>NUCLEOTIDE SEQUENCE</scope>
    <source>
        <strain evidence="1">EXF-9911</strain>
    </source>
</reference>
<dbReference type="EMBL" id="JAHFXF010000219">
    <property type="protein sequence ID" value="KAG9692717.1"/>
    <property type="molecule type" value="Genomic_DNA"/>
</dbReference>
<keyword evidence="1" id="KW-0378">Hydrolase</keyword>
<dbReference type="GO" id="GO:0005975">
    <property type="term" value="P:carbohydrate metabolic process"/>
    <property type="evidence" value="ECO:0007669"/>
    <property type="project" value="InterPro"/>
</dbReference>
<dbReference type="Proteomes" id="UP000779574">
    <property type="component" value="Unassembled WGS sequence"/>
</dbReference>